<dbReference type="SUPFAM" id="SSF52317">
    <property type="entry name" value="Class I glutamine amidotransferase-like"/>
    <property type="match status" value="1"/>
</dbReference>
<proteinExistence type="predicted"/>
<accession>A0AA37WEM3</accession>
<feature type="domain" description="Secretion system C-terminal sorting" evidence="2">
    <location>
        <begin position="266"/>
        <end position="335"/>
    </location>
</feature>
<reference evidence="3" key="2">
    <citation type="submission" date="2023-01" db="EMBL/GenBank/DDBJ databases">
        <title>Draft genome sequence of Portibacter lacus strain NBRC 108769.</title>
        <authorList>
            <person name="Sun Q."/>
            <person name="Mori K."/>
        </authorList>
    </citation>
    <scope>NUCLEOTIDE SEQUENCE</scope>
    <source>
        <strain evidence="3">NBRC 108769</strain>
    </source>
</reference>
<dbReference type="Pfam" id="PF18962">
    <property type="entry name" value="Por_Secre_tail"/>
    <property type="match status" value="1"/>
</dbReference>
<dbReference type="EMBL" id="BSOH01000005">
    <property type="protein sequence ID" value="GLR16215.1"/>
    <property type="molecule type" value="Genomic_DNA"/>
</dbReference>
<dbReference type="InterPro" id="IPR029062">
    <property type="entry name" value="Class_I_gatase-like"/>
</dbReference>
<keyword evidence="1" id="KW-0732">Signal</keyword>
<evidence type="ECO:0000313" key="3">
    <source>
        <dbReference type="EMBL" id="GLR16215.1"/>
    </source>
</evidence>
<evidence type="ECO:0000259" key="2">
    <source>
        <dbReference type="Pfam" id="PF18962"/>
    </source>
</evidence>
<evidence type="ECO:0000313" key="4">
    <source>
        <dbReference type="Proteomes" id="UP001156666"/>
    </source>
</evidence>
<sequence length="337" mass="37359">MKYLYAILISVLLSIPAQAQLSILFVDDSDDTFGNAELFASALDSLGYEYEFFDAQAEGVSPTAETLSFFDLVIWTTSNDGTELLLWNGNDEDNPAIAEYLDQGGNLWVTGLDFLYDRFFPLDTFAEGDFLYDYVGVTEYEGQTNVDDGGLGAPFVKPSEESPIDSLKDLDWIFSTIYYADAVKLKEGAKSVYLYGSSDTTYAYNDKVAAVFNEGENFSVLSYFFDMGVVSEFSKIKDNVQSVLTYYEGLSSSVVSLQKLANNIKVFPNPVEGKLNISSGTSRTFENIELFNSSGNSVLSQNNFSKSSLDMKNFPSGIYFLKIVSADGIEVKRVIKR</sequence>
<protein>
    <recommendedName>
        <fullName evidence="2">Secretion system C-terminal sorting domain-containing protein</fullName>
    </recommendedName>
</protein>
<feature type="signal peptide" evidence="1">
    <location>
        <begin position="1"/>
        <end position="19"/>
    </location>
</feature>
<comment type="caution">
    <text evidence="3">The sequence shown here is derived from an EMBL/GenBank/DDBJ whole genome shotgun (WGS) entry which is preliminary data.</text>
</comment>
<gene>
    <name evidence="3" type="ORF">GCM10007940_08300</name>
</gene>
<dbReference type="Proteomes" id="UP001156666">
    <property type="component" value="Unassembled WGS sequence"/>
</dbReference>
<dbReference type="AlphaFoldDB" id="A0AA37WEM3"/>
<reference evidence="3" key="1">
    <citation type="journal article" date="2014" name="Int. J. Syst. Evol. Microbiol.">
        <title>Complete genome sequence of Corynebacterium casei LMG S-19264T (=DSM 44701T), isolated from a smear-ripened cheese.</title>
        <authorList>
            <consortium name="US DOE Joint Genome Institute (JGI-PGF)"/>
            <person name="Walter F."/>
            <person name="Albersmeier A."/>
            <person name="Kalinowski J."/>
            <person name="Ruckert C."/>
        </authorList>
    </citation>
    <scope>NUCLEOTIDE SEQUENCE</scope>
    <source>
        <strain evidence="3">NBRC 108769</strain>
    </source>
</reference>
<dbReference type="InterPro" id="IPR026444">
    <property type="entry name" value="Secre_tail"/>
</dbReference>
<name>A0AA37WEM3_9BACT</name>
<evidence type="ECO:0000256" key="1">
    <source>
        <dbReference type="SAM" id="SignalP"/>
    </source>
</evidence>
<dbReference type="RefSeq" id="WP_235293017.1">
    <property type="nucleotide sequence ID" value="NZ_BSOH01000005.1"/>
</dbReference>
<dbReference type="NCBIfam" id="TIGR04183">
    <property type="entry name" value="Por_Secre_tail"/>
    <property type="match status" value="1"/>
</dbReference>
<keyword evidence="4" id="KW-1185">Reference proteome</keyword>
<organism evidence="3 4">
    <name type="scientific">Portibacter lacus</name>
    <dbReference type="NCBI Taxonomy" id="1099794"/>
    <lineage>
        <taxon>Bacteria</taxon>
        <taxon>Pseudomonadati</taxon>
        <taxon>Bacteroidota</taxon>
        <taxon>Saprospiria</taxon>
        <taxon>Saprospirales</taxon>
        <taxon>Haliscomenobacteraceae</taxon>
        <taxon>Portibacter</taxon>
    </lineage>
</organism>
<feature type="chain" id="PRO_5041234673" description="Secretion system C-terminal sorting domain-containing protein" evidence="1">
    <location>
        <begin position="20"/>
        <end position="337"/>
    </location>
</feature>